<sequence length="175" mass="20132">MSDREYREIITKAVCGKGKKFSETSHMCSPNYRPNSILGCWIINHQYEARKRGHIVEVSGSYDINVWYSYSNNTKTGVITERKQYVDKVPIAMKDRNTISDEFDVIARATKQPNTLECEISEKGNQIKVDLEREFVVDLIGETKVWAKIEPNGFDENNVDFDDLESELADIEVND</sequence>
<dbReference type="RefSeq" id="WP_144087814.1">
    <property type="nucleotide sequence ID" value="NZ_VMHE01000002.1"/>
</dbReference>
<name>A0A556PS57_9BACI</name>
<keyword evidence="1" id="KW-0946">Virion</keyword>
<accession>A0A556PS57</accession>
<dbReference type="InterPro" id="IPR018901">
    <property type="entry name" value="Spore_coat_CotE"/>
</dbReference>
<reference evidence="1 2" key="1">
    <citation type="submission" date="2019-07" db="EMBL/GenBank/DDBJ databases">
        <title>Allobacillus sp. nov. SKP isolated from shrimp paste of Euphausiacea.</title>
        <authorList>
            <person name="Kanchanasin P."/>
            <person name="Tanasupawat S."/>
            <person name="Shi W."/>
            <person name="Wu L."/>
            <person name="Ma J."/>
        </authorList>
    </citation>
    <scope>NUCLEOTIDE SEQUENCE [LARGE SCALE GENOMIC DNA]</scope>
    <source>
        <strain evidence="1 2">SKP4-8</strain>
    </source>
</reference>
<dbReference type="Pfam" id="PF10628">
    <property type="entry name" value="CotE"/>
    <property type="match status" value="1"/>
</dbReference>
<dbReference type="Proteomes" id="UP000316425">
    <property type="component" value="Unassembled WGS sequence"/>
</dbReference>
<evidence type="ECO:0000313" key="2">
    <source>
        <dbReference type="Proteomes" id="UP000316425"/>
    </source>
</evidence>
<organism evidence="1 2">
    <name type="scientific">Allobacillus salarius</name>
    <dbReference type="NCBI Taxonomy" id="1955272"/>
    <lineage>
        <taxon>Bacteria</taxon>
        <taxon>Bacillati</taxon>
        <taxon>Bacillota</taxon>
        <taxon>Bacilli</taxon>
        <taxon>Bacillales</taxon>
        <taxon>Bacillaceae</taxon>
        <taxon>Allobacillus</taxon>
    </lineage>
</organism>
<comment type="caution">
    <text evidence="1">The sequence shown here is derived from an EMBL/GenBank/DDBJ whole genome shotgun (WGS) entry which is preliminary data.</text>
</comment>
<dbReference type="AlphaFoldDB" id="A0A556PS57"/>
<evidence type="ECO:0000313" key="1">
    <source>
        <dbReference type="EMBL" id="TSJ67225.1"/>
    </source>
</evidence>
<gene>
    <name evidence="1" type="primary">cotE</name>
    <name evidence="1" type="ORF">FPQ13_02910</name>
</gene>
<dbReference type="OrthoDB" id="2374983at2"/>
<protein>
    <submittedName>
        <fullName evidence="1">Outer spore coat protein CotE</fullName>
    </submittedName>
</protein>
<keyword evidence="1" id="KW-0167">Capsid protein</keyword>
<dbReference type="EMBL" id="VMHE01000002">
    <property type="protein sequence ID" value="TSJ67225.1"/>
    <property type="molecule type" value="Genomic_DNA"/>
</dbReference>
<keyword evidence="2" id="KW-1185">Reference proteome</keyword>
<proteinExistence type="predicted"/>